<keyword evidence="2" id="KW-0378">Hydrolase</keyword>
<feature type="domain" description="Putative restriction endonuclease" evidence="1">
    <location>
        <begin position="46"/>
        <end position="199"/>
    </location>
</feature>
<dbReference type="CDD" id="cd06260">
    <property type="entry name" value="DUF820-like"/>
    <property type="match status" value="1"/>
</dbReference>
<keyword evidence="2" id="KW-0255">Endonuclease</keyword>
<dbReference type="GO" id="GO:0004519">
    <property type="term" value="F:endonuclease activity"/>
    <property type="evidence" value="ECO:0007669"/>
    <property type="project" value="UniProtKB-KW"/>
</dbReference>
<dbReference type="InterPro" id="IPR012296">
    <property type="entry name" value="Nuclease_put_TT1808"/>
</dbReference>
<protein>
    <submittedName>
        <fullName evidence="2">Uma2 family endonuclease</fullName>
    </submittedName>
</protein>
<evidence type="ECO:0000313" key="2">
    <source>
        <dbReference type="EMBL" id="QUX23675.1"/>
    </source>
</evidence>
<dbReference type="Proteomes" id="UP000676079">
    <property type="component" value="Chromosome"/>
</dbReference>
<evidence type="ECO:0000259" key="1">
    <source>
        <dbReference type="Pfam" id="PF05685"/>
    </source>
</evidence>
<gene>
    <name evidence="2" type="ORF">KGD84_04820</name>
</gene>
<dbReference type="SUPFAM" id="SSF52980">
    <property type="entry name" value="Restriction endonuclease-like"/>
    <property type="match status" value="1"/>
</dbReference>
<dbReference type="Gene3D" id="3.90.1570.10">
    <property type="entry name" value="tt1808, chain A"/>
    <property type="match status" value="1"/>
</dbReference>
<dbReference type="Pfam" id="PF05685">
    <property type="entry name" value="Uma2"/>
    <property type="match status" value="1"/>
</dbReference>
<dbReference type="PANTHER" id="PTHR35400:SF3">
    <property type="entry name" value="SLL1072 PROTEIN"/>
    <property type="match status" value="1"/>
</dbReference>
<dbReference type="PANTHER" id="PTHR35400">
    <property type="entry name" value="SLR1083 PROTEIN"/>
    <property type="match status" value="1"/>
</dbReference>
<proteinExistence type="predicted"/>
<name>A0ABX8BN55_9ACTN</name>
<dbReference type="InterPro" id="IPR011335">
    <property type="entry name" value="Restrct_endonuc-II-like"/>
</dbReference>
<dbReference type="InterPro" id="IPR008538">
    <property type="entry name" value="Uma2"/>
</dbReference>
<evidence type="ECO:0000313" key="3">
    <source>
        <dbReference type="Proteomes" id="UP000676079"/>
    </source>
</evidence>
<organism evidence="2 3">
    <name type="scientific">Nocardiopsis changdeensis</name>
    <dbReference type="NCBI Taxonomy" id="2831969"/>
    <lineage>
        <taxon>Bacteria</taxon>
        <taxon>Bacillati</taxon>
        <taxon>Actinomycetota</taxon>
        <taxon>Actinomycetes</taxon>
        <taxon>Streptosporangiales</taxon>
        <taxon>Nocardiopsidaceae</taxon>
        <taxon>Nocardiopsis</taxon>
    </lineage>
</organism>
<sequence>MATVGDENDPMIGDEMSAPTVARAETAGEPLPWSLLQPPPGGFTAEDLDRIPDLPPHTELIDGSLVLVSPQKLFHMLVMDVLRDGLKATVPDHLKVAWEFSVVLAERQRPEPDVLVVRKEAFARLEQTWFPPEAVELVVEVVSPESVDRDRERKPQLYAKAGIPHFWRVEQEGDEAVVYAHELDPARGEYGKPSIHRKRLELSAPYPVDIDLSDILNR</sequence>
<accession>A0ABX8BN55</accession>
<keyword evidence="3" id="KW-1185">Reference proteome</keyword>
<dbReference type="EMBL" id="CP074133">
    <property type="protein sequence ID" value="QUX23675.1"/>
    <property type="molecule type" value="Genomic_DNA"/>
</dbReference>
<reference evidence="2 3" key="1">
    <citation type="submission" date="2021-05" db="EMBL/GenBank/DDBJ databases">
        <title>Direct Submission.</title>
        <authorList>
            <person name="Li K."/>
            <person name="Gao J."/>
        </authorList>
    </citation>
    <scope>NUCLEOTIDE SEQUENCE [LARGE SCALE GENOMIC DNA]</scope>
    <source>
        <strain evidence="2 3">Mg02</strain>
    </source>
</reference>
<keyword evidence="2" id="KW-0540">Nuclease</keyword>